<proteinExistence type="predicted"/>
<evidence type="ECO:0000313" key="2">
    <source>
        <dbReference type="EMBL" id="BBD07416.1"/>
    </source>
</evidence>
<protein>
    <recommendedName>
        <fullName evidence="1">FlgO domain-containing protein</fullName>
    </recommendedName>
</protein>
<dbReference type="InterPro" id="IPR041215">
    <property type="entry name" value="FlgO_dom"/>
</dbReference>
<evidence type="ECO:0000259" key="1">
    <source>
        <dbReference type="Pfam" id="PF17680"/>
    </source>
</evidence>
<dbReference type="OrthoDB" id="5470460at2"/>
<dbReference type="AlphaFoldDB" id="A0A2Z6AW61"/>
<accession>A0A2Z6AW61</accession>
<feature type="domain" description="FlgO" evidence="1">
    <location>
        <begin position="58"/>
        <end position="186"/>
    </location>
</feature>
<dbReference type="PROSITE" id="PS51257">
    <property type="entry name" value="PROKAR_LIPOPROTEIN"/>
    <property type="match status" value="1"/>
</dbReference>
<name>A0A2Z6AW61_9BACT</name>
<dbReference type="EMBL" id="AP017378">
    <property type="protein sequence ID" value="BBD07416.1"/>
    <property type="molecule type" value="Genomic_DNA"/>
</dbReference>
<dbReference type="RefSeq" id="WP_126376650.1">
    <property type="nucleotide sequence ID" value="NZ_AP017378.1"/>
</dbReference>
<evidence type="ECO:0000313" key="3">
    <source>
        <dbReference type="Proteomes" id="UP000269883"/>
    </source>
</evidence>
<organism evidence="2 3">
    <name type="scientific">Desulfovibrio ferrophilus</name>
    <dbReference type="NCBI Taxonomy" id="241368"/>
    <lineage>
        <taxon>Bacteria</taxon>
        <taxon>Pseudomonadati</taxon>
        <taxon>Thermodesulfobacteriota</taxon>
        <taxon>Desulfovibrionia</taxon>
        <taxon>Desulfovibrionales</taxon>
        <taxon>Desulfovibrionaceae</taxon>
        <taxon>Desulfovibrio</taxon>
    </lineage>
</organism>
<sequence length="263" mass="28361">MPGRIVIVCVLFATTIALSGCGSMMGHSAQEPAPQVNYSQPTTYAWEGDALIAQSHVAADGMIANLESRLPRGVRILAATFVNRDNFDESSAFGRLVAAQYVTRLSQAGFGVMEIRLRSEMGIRVREGEFALSRKTAQYMRQNFDASAILVGDYTVDDAGVFVSSRLVRLDTGVVVAAYDFVVPNQGMVTRLLDDGTEDVVFAKYLRQRAYGPVAEASMQAPAAGFAPLVQEFPLIPVAPPTEQDGPTPVPGPFRLFPPASLQ</sequence>
<dbReference type="KEGG" id="dfl:DFE_0690"/>
<gene>
    <name evidence="2" type="ORF">DFE_0690</name>
</gene>
<keyword evidence="3" id="KW-1185">Reference proteome</keyword>
<dbReference type="Pfam" id="PF17680">
    <property type="entry name" value="FlgO"/>
    <property type="match status" value="1"/>
</dbReference>
<reference evidence="2 3" key="1">
    <citation type="journal article" date="2018" name="Sci. Adv.">
        <title>Multi-heme cytochromes provide a pathway for survival in energy-limited environments.</title>
        <authorList>
            <person name="Deng X."/>
            <person name="Dohmae N."/>
            <person name="Nealson K.H."/>
            <person name="Hashimoto K."/>
            <person name="Okamoto A."/>
        </authorList>
    </citation>
    <scope>NUCLEOTIDE SEQUENCE [LARGE SCALE GENOMIC DNA]</scope>
    <source>
        <strain evidence="2 3">IS5</strain>
    </source>
</reference>
<dbReference type="Proteomes" id="UP000269883">
    <property type="component" value="Chromosome"/>
</dbReference>